<dbReference type="InterPro" id="IPR004210">
    <property type="entry name" value="BESS_motif"/>
</dbReference>
<organism evidence="5 6">
    <name type="scientific">Cimex lectularius</name>
    <name type="common">Bed bug</name>
    <name type="synonym">Acanthia lectularia</name>
    <dbReference type="NCBI Taxonomy" id="79782"/>
    <lineage>
        <taxon>Eukaryota</taxon>
        <taxon>Metazoa</taxon>
        <taxon>Ecdysozoa</taxon>
        <taxon>Arthropoda</taxon>
        <taxon>Hexapoda</taxon>
        <taxon>Insecta</taxon>
        <taxon>Pterygota</taxon>
        <taxon>Neoptera</taxon>
        <taxon>Paraneoptera</taxon>
        <taxon>Hemiptera</taxon>
        <taxon>Heteroptera</taxon>
        <taxon>Panheteroptera</taxon>
        <taxon>Cimicomorpha</taxon>
        <taxon>Cimicidae</taxon>
        <taxon>Cimex</taxon>
    </lineage>
</organism>
<proteinExistence type="predicted"/>
<dbReference type="PROSITE" id="PS51029">
    <property type="entry name" value="MADF"/>
    <property type="match status" value="1"/>
</dbReference>
<keyword evidence="1" id="KW-0539">Nucleus</keyword>
<evidence type="ECO:0000259" key="4">
    <source>
        <dbReference type="PROSITE" id="PS51031"/>
    </source>
</evidence>
<dbReference type="PANTHER" id="PTHR21505:SF8">
    <property type="entry name" value="DPT-YFP REPRESSOR BY OVEREXPRESSION, ISOFORM D-RELATED"/>
    <property type="match status" value="1"/>
</dbReference>
<evidence type="ECO:0000313" key="5">
    <source>
        <dbReference type="EnsemblMetazoa" id="XP_024081052.1"/>
    </source>
</evidence>
<dbReference type="Proteomes" id="UP000494040">
    <property type="component" value="Unassembled WGS sequence"/>
</dbReference>
<dbReference type="InterPro" id="IPR006578">
    <property type="entry name" value="MADF-dom"/>
</dbReference>
<evidence type="ECO:0000256" key="1">
    <source>
        <dbReference type="PROSITE-ProRule" id="PRU00371"/>
    </source>
</evidence>
<dbReference type="SMART" id="SM00595">
    <property type="entry name" value="MADF"/>
    <property type="match status" value="1"/>
</dbReference>
<dbReference type="GO" id="GO:0005634">
    <property type="term" value="C:nucleus"/>
    <property type="evidence" value="ECO:0007669"/>
    <property type="project" value="UniProtKB-SubCell"/>
</dbReference>
<dbReference type="GeneID" id="106662925"/>
<feature type="domain" description="BESS" evidence="4">
    <location>
        <begin position="192"/>
        <end position="231"/>
    </location>
</feature>
<evidence type="ECO:0000259" key="3">
    <source>
        <dbReference type="PROSITE" id="PS51029"/>
    </source>
</evidence>
<accession>A0A8I6TLT6</accession>
<dbReference type="PANTHER" id="PTHR21505">
    <property type="entry name" value="MADF DOMAIN-CONTAINING PROTEIN-RELATED"/>
    <property type="match status" value="1"/>
</dbReference>
<feature type="domain" description="MADF" evidence="3">
    <location>
        <begin position="8"/>
        <end position="106"/>
    </location>
</feature>
<protein>
    <recommendedName>
        <fullName evidence="7">MADF domain-containing protein</fullName>
    </recommendedName>
</protein>
<keyword evidence="6" id="KW-1185">Reference proteome</keyword>
<dbReference type="Pfam" id="PF10545">
    <property type="entry name" value="MADF_DNA_bdg"/>
    <property type="match status" value="1"/>
</dbReference>
<dbReference type="GO" id="GO:0003677">
    <property type="term" value="F:DNA binding"/>
    <property type="evidence" value="ECO:0007669"/>
    <property type="project" value="InterPro"/>
</dbReference>
<dbReference type="OMA" id="EAYSNTI"/>
<dbReference type="EnsemblMetazoa" id="XM_024225284.1">
    <property type="protein sequence ID" value="XP_024081052.1"/>
    <property type="gene ID" value="LOC106662925"/>
</dbReference>
<feature type="compositionally biased region" description="Acidic residues" evidence="2">
    <location>
        <begin position="115"/>
        <end position="127"/>
    </location>
</feature>
<feature type="region of interest" description="Disordered" evidence="2">
    <location>
        <begin position="111"/>
        <end position="170"/>
    </location>
</feature>
<evidence type="ECO:0000256" key="2">
    <source>
        <dbReference type="SAM" id="MobiDB-lite"/>
    </source>
</evidence>
<reference evidence="5" key="1">
    <citation type="submission" date="2022-01" db="UniProtKB">
        <authorList>
            <consortium name="EnsemblMetazoa"/>
        </authorList>
    </citation>
    <scope>IDENTIFICATION</scope>
</reference>
<sequence>MSREFLTEFIQMYENEPCLWQVSSKHYHDRNKKEVSYAKLLTKLKEVNAKATKDDVIKKINNMRSALRKEKKKIKESLKSGASADTVYKPKLWYFSLLGFLCDQDINRTSQSNVDTDDDGIDEENTSETDIKSWVETKSGKNIEERPPLLPSAQLKAEHSSPSMKKESKGPIYAPNDFQCFHTSINSTVKDDDSFDAFGISVAKQLRKLSEERALLAQSAIQNLLTEYGIQDLREKKRSRRYCDSD</sequence>
<evidence type="ECO:0000313" key="6">
    <source>
        <dbReference type="Proteomes" id="UP000494040"/>
    </source>
</evidence>
<dbReference type="RefSeq" id="XP_024081052.1">
    <property type="nucleotide sequence ID" value="XM_024225284.1"/>
</dbReference>
<evidence type="ECO:0008006" key="7">
    <source>
        <dbReference type="Google" id="ProtNLM"/>
    </source>
</evidence>
<dbReference type="PROSITE" id="PS51031">
    <property type="entry name" value="BESS"/>
    <property type="match status" value="1"/>
</dbReference>
<feature type="compositionally biased region" description="Basic and acidic residues" evidence="2">
    <location>
        <begin position="129"/>
        <end position="147"/>
    </location>
</feature>
<feature type="compositionally biased region" description="Basic and acidic residues" evidence="2">
    <location>
        <begin position="156"/>
        <end position="169"/>
    </location>
</feature>
<dbReference type="OrthoDB" id="6628652at2759"/>
<dbReference type="KEGG" id="clec:106662925"/>
<comment type="subcellular location">
    <subcellularLocation>
        <location evidence="1">Nucleus</location>
    </subcellularLocation>
</comment>
<name>A0A8I6TLT6_CIMLE</name>
<dbReference type="AlphaFoldDB" id="A0A8I6TLT6"/>